<accession>A0A9W8MY29</accession>
<dbReference type="AlphaFoldDB" id="A0A9W8MY29"/>
<evidence type="ECO:0000313" key="3">
    <source>
        <dbReference type="Proteomes" id="UP001148786"/>
    </source>
</evidence>
<name>A0A9W8MY29_9AGAR</name>
<keyword evidence="3" id="KW-1185">Reference proteome</keyword>
<evidence type="ECO:0000256" key="1">
    <source>
        <dbReference type="SAM" id="MobiDB-lite"/>
    </source>
</evidence>
<gene>
    <name evidence="2" type="ORF">NLJ89_g3912</name>
</gene>
<dbReference type="OrthoDB" id="3128006at2759"/>
<comment type="caution">
    <text evidence="2">The sequence shown here is derived from an EMBL/GenBank/DDBJ whole genome shotgun (WGS) entry which is preliminary data.</text>
</comment>
<evidence type="ECO:0000313" key="2">
    <source>
        <dbReference type="EMBL" id="KAJ3511763.1"/>
    </source>
</evidence>
<dbReference type="EMBL" id="JANKHO010000306">
    <property type="protein sequence ID" value="KAJ3511763.1"/>
    <property type="molecule type" value="Genomic_DNA"/>
</dbReference>
<dbReference type="SUPFAM" id="SSF52047">
    <property type="entry name" value="RNI-like"/>
    <property type="match status" value="1"/>
</dbReference>
<dbReference type="Proteomes" id="UP001148786">
    <property type="component" value="Unassembled WGS sequence"/>
</dbReference>
<reference evidence="2" key="1">
    <citation type="submission" date="2022-07" db="EMBL/GenBank/DDBJ databases">
        <title>Genome Sequence of Agrocybe chaxingu.</title>
        <authorList>
            <person name="Buettner E."/>
        </authorList>
    </citation>
    <scope>NUCLEOTIDE SEQUENCE</scope>
    <source>
        <strain evidence="2">MP-N11</strain>
    </source>
</reference>
<protein>
    <submittedName>
        <fullName evidence="2">Uncharacterized protein</fullName>
    </submittedName>
</protein>
<proteinExistence type="predicted"/>
<feature type="region of interest" description="Disordered" evidence="1">
    <location>
        <begin position="230"/>
        <end position="255"/>
    </location>
</feature>
<sequence>MLIEIRDLVKTGLRGLSLRRRRESSPLPRRRRLGFRKLFRSRTSQTNEALYNEVSGVPRDNDAPTLSINVETEEESLRDILGFEAVNPSNGTIYAGDVGGQGASLQSRSAGLLGCPIPPLHAEDERFPIDIESVCGDNNHADASIFDDTFDVESAVPAGSTLFETQINDPVPVRSLGWTIPLPEVDDEPSHESRHIRIDVVLADTSGPLRLQVDGSAISAVDASLPISSVVEDGSRGSNSSDDLQERLTPPSDPEFWPLPTEMLQICDTRPHISGCPWRDLELATSWSNQTTLSLLCPLLVQQARRLLLHGKSTLIDVTFGQLYGDPAQPPPIRRGASLIKLDYLESLSITSSTHLGFLFDKTVVRLPKLKRLSLTSHRGRSGSSAPVVLDYALDVPWGNLESLSLKNESSSPCEILLILSKCDRLREFSWSDDSEHFAASGHLPASKLVSLEELSINSSSEGCNALVNCFPKEIIQNLKKGSFTSLPSALRQASQSESRLTHLKIQDTIPLGILFSTLGGLRRLEHGNFAIGKFPECSRVASSSAPLTCGSLRSLQLSTNQSLHLLWSRLRRSKISTIVLSTGNQRLDLAADLHPFLSRYRKSYTTTCTPDHQTHTWNFIS</sequence>
<organism evidence="2 3">
    <name type="scientific">Agrocybe chaxingu</name>
    <dbReference type="NCBI Taxonomy" id="84603"/>
    <lineage>
        <taxon>Eukaryota</taxon>
        <taxon>Fungi</taxon>
        <taxon>Dikarya</taxon>
        <taxon>Basidiomycota</taxon>
        <taxon>Agaricomycotina</taxon>
        <taxon>Agaricomycetes</taxon>
        <taxon>Agaricomycetidae</taxon>
        <taxon>Agaricales</taxon>
        <taxon>Agaricineae</taxon>
        <taxon>Strophariaceae</taxon>
        <taxon>Agrocybe</taxon>
    </lineage>
</organism>